<organism evidence="2 3">
    <name type="scientific">Pristionchus fissidentatus</name>
    <dbReference type="NCBI Taxonomy" id="1538716"/>
    <lineage>
        <taxon>Eukaryota</taxon>
        <taxon>Metazoa</taxon>
        <taxon>Ecdysozoa</taxon>
        <taxon>Nematoda</taxon>
        <taxon>Chromadorea</taxon>
        <taxon>Rhabditida</taxon>
        <taxon>Rhabditina</taxon>
        <taxon>Diplogasteromorpha</taxon>
        <taxon>Diplogasteroidea</taxon>
        <taxon>Neodiplogasteridae</taxon>
        <taxon>Pristionchus</taxon>
    </lineage>
</organism>
<dbReference type="NCBIfam" id="TIGR01662">
    <property type="entry name" value="HAD-SF-IIIA"/>
    <property type="match status" value="1"/>
</dbReference>
<dbReference type="GO" id="GO:0046403">
    <property type="term" value="F:polynucleotide 3'-phosphatase activity"/>
    <property type="evidence" value="ECO:0007669"/>
    <property type="project" value="TreeGrafter"/>
</dbReference>
<dbReference type="PANTHER" id="PTHR12083">
    <property type="entry name" value="BIFUNCTIONAL POLYNUCLEOTIDE PHOSPHATASE/KINASE"/>
    <property type="match status" value="1"/>
</dbReference>
<dbReference type="Gene3D" id="3.40.50.300">
    <property type="entry name" value="P-loop containing nucleotide triphosphate hydrolases"/>
    <property type="match status" value="1"/>
</dbReference>
<feature type="non-terminal residue" evidence="2">
    <location>
        <position position="1"/>
    </location>
</feature>
<dbReference type="GO" id="GO:0006281">
    <property type="term" value="P:DNA repair"/>
    <property type="evidence" value="ECO:0007669"/>
    <property type="project" value="TreeGrafter"/>
</dbReference>
<dbReference type="FunFam" id="3.40.50.300:FF:000737">
    <property type="entry name" value="Bifunctional polynucleotide phosphatase/kinase"/>
    <property type="match status" value="1"/>
</dbReference>
<dbReference type="SUPFAM" id="SSF52540">
    <property type="entry name" value="P-loop containing nucleoside triphosphate hydrolases"/>
    <property type="match status" value="1"/>
</dbReference>
<reference evidence="2" key="1">
    <citation type="submission" date="2023-10" db="EMBL/GenBank/DDBJ databases">
        <title>Genome assembly of Pristionchus species.</title>
        <authorList>
            <person name="Yoshida K."/>
            <person name="Sommer R.J."/>
        </authorList>
    </citation>
    <scope>NUCLEOTIDE SEQUENCE</scope>
    <source>
        <strain evidence="2">RS5133</strain>
    </source>
</reference>
<dbReference type="PANTHER" id="PTHR12083:SF9">
    <property type="entry name" value="BIFUNCTIONAL POLYNUCLEOTIDE PHOSPHATASE_KINASE"/>
    <property type="match status" value="1"/>
</dbReference>
<evidence type="ECO:0000313" key="3">
    <source>
        <dbReference type="Proteomes" id="UP001432322"/>
    </source>
</evidence>
<dbReference type="InterPro" id="IPR027417">
    <property type="entry name" value="P-loop_NTPase"/>
</dbReference>
<gene>
    <name evidence="2" type="ORF">PFISCL1PPCAC_16926</name>
</gene>
<dbReference type="InterPro" id="IPR036412">
    <property type="entry name" value="HAD-like_sf"/>
</dbReference>
<dbReference type="Gene3D" id="3.40.50.1000">
    <property type="entry name" value="HAD superfamily/HAD-like"/>
    <property type="match status" value="1"/>
</dbReference>
<dbReference type="AlphaFoldDB" id="A0AAV5W6Y7"/>
<dbReference type="Pfam" id="PF08645">
    <property type="entry name" value="PNK3P"/>
    <property type="match status" value="1"/>
</dbReference>
<evidence type="ECO:0000256" key="1">
    <source>
        <dbReference type="SAM" id="MobiDB-lite"/>
    </source>
</evidence>
<dbReference type="InterPro" id="IPR006549">
    <property type="entry name" value="HAD-SF_hydro_IIIA"/>
</dbReference>
<accession>A0AAV5W6Y7</accession>
<dbReference type="FunFam" id="3.40.50.1000:FF:000078">
    <property type="entry name" value="Bifunctional polynucleotide phosphatase/kinase"/>
    <property type="match status" value="1"/>
</dbReference>
<dbReference type="InterPro" id="IPR006551">
    <property type="entry name" value="Polynucleotide_phosphatase"/>
</dbReference>
<feature type="region of interest" description="Disordered" evidence="1">
    <location>
        <begin position="1"/>
        <end position="32"/>
    </location>
</feature>
<name>A0AAV5W6Y7_9BILA</name>
<sequence>EMKRAANGRSNEAKRGKSEEFEEDEFTEKKEKMKMTVKNGKKKDMFGRPIVTVGRWEQPNEELLIFTPHDLEHRTRIAAFDMDGTLITTKSGKVFPVDTTDWKFWSDRVPPKLRDLHEKEETKVVIFTNQKGLMTKKVDKGAFKQKIEAIVRSAKVPVQVYISIGDARYRKPLTGMWEHFVKEGNGEVEIDLESSVFVGDAAGRHKTTDRARKDHSCADRLFARNVGLPFQTPEQFFMGQKAEEAWGPVPFCPHEYVSVERSLLEPKDTPLPLPSQEIIVMVGFPGSGKSSFARRLEEEHGYVAVNRDTLGTWQKCVAEAKSALRAGKSVVVDNTNPDKESRRRYIILAEEMGKVPVRCFNMTTTMHHATHNVKYRLLYKGGLGISSMVLRMHASKLEPPSLSEGFKSIVNVNFIPEFESEDDKKKYFQYFVE</sequence>
<dbReference type="Proteomes" id="UP001432322">
    <property type="component" value="Unassembled WGS sequence"/>
</dbReference>
<evidence type="ECO:0000313" key="2">
    <source>
        <dbReference type="EMBL" id="GMT25629.1"/>
    </source>
</evidence>
<dbReference type="EMBL" id="BTSY01000004">
    <property type="protein sequence ID" value="GMT25629.1"/>
    <property type="molecule type" value="Genomic_DNA"/>
</dbReference>
<dbReference type="GO" id="GO:0046404">
    <property type="term" value="F:ATP-dependent polydeoxyribonucleotide 5'-hydroxyl-kinase activity"/>
    <property type="evidence" value="ECO:0007669"/>
    <property type="project" value="TreeGrafter"/>
</dbReference>
<keyword evidence="3" id="KW-1185">Reference proteome</keyword>
<dbReference type="InterPro" id="IPR023214">
    <property type="entry name" value="HAD_sf"/>
</dbReference>
<dbReference type="Pfam" id="PF13671">
    <property type="entry name" value="AAA_33"/>
    <property type="match status" value="1"/>
</dbReference>
<dbReference type="NCBIfam" id="TIGR01664">
    <property type="entry name" value="DNA-3'-Pase"/>
    <property type="match status" value="1"/>
</dbReference>
<dbReference type="InterPro" id="IPR013954">
    <property type="entry name" value="PNK3P"/>
</dbReference>
<evidence type="ECO:0008006" key="4">
    <source>
        <dbReference type="Google" id="ProtNLM"/>
    </source>
</evidence>
<dbReference type="CDD" id="cd01625">
    <property type="entry name" value="HAD_PNP"/>
    <property type="match status" value="1"/>
</dbReference>
<protein>
    <recommendedName>
        <fullName evidence="4">Polynucleotide kinase 3'-phosphatase</fullName>
    </recommendedName>
</protein>
<dbReference type="SUPFAM" id="SSF56784">
    <property type="entry name" value="HAD-like"/>
    <property type="match status" value="1"/>
</dbReference>
<comment type="caution">
    <text evidence="2">The sequence shown here is derived from an EMBL/GenBank/DDBJ whole genome shotgun (WGS) entry which is preliminary data.</text>
</comment>
<proteinExistence type="predicted"/>
<dbReference type="GO" id="GO:0003690">
    <property type="term" value="F:double-stranded DNA binding"/>
    <property type="evidence" value="ECO:0007669"/>
    <property type="project" value="TreeGrafter"/>
</dbReference>